<dbReference type="RefSeq" id="XP_055872482.1">
    <property type="nucleotide sequence ID" value="XM_056016507.1"/>
</dbReference>
<dbReference type="OrthoDB" id="10301108at2759"/>
<accession>A0A9W2ZBZ3</accession>
<feature type="signal peptide" evidence="1">
    <location>
        <begin position="1"/>
        <end position="20"/>
    </location>
</feature>
<keyword evidence="2" id="KW-1185">Reference proteome</keyword>
<feature type="chain" id="PRO_5040882589" evidence="1">
    <location>
        <begin position="21"/>
        <end position="300"/>
    </location>
</feature>
<evidence type="ECO:0000313" key="3">
    <source>
        <dbReference type="RefSeq" id="XP_055872482.1"/>
    </source>
</evidence>
<organism evidence="2 3">
    <name type="scientific">Biomphalaria glabrata</name>
    <name type="common">Bloodfluke planorb</name>
    <name type="synonym">Freshwater snail</name>
    <dbReference type="NCBI Taxonomy" id="6526"/>
    <lineage>
        <taxon>Eukaryota</taxon>
        <taxon>Metazoa</taxon>
        <taxon>Spiralia</taxon>
        <taxon>Lophotrochozoa</taxon>
        <taxon>Mollusca</taxon>
        <taxon>Gastropoda</taxon>
        <taxon>Heterobranchia</taxon>
        <taxon>Euthyneura</taxon>
        <taxon>Panpulmonata</taxon>
        <taxon>Hygrophila</taxon>
        <taxon>Lymnaeoidea</taxon>
        <taxon>Planorbidae</taxon>
        <taxon>Biomphalaria</taxon>
    </lineage>
</organism>
<protein>
    <submittedName>
        <fullName evidence="3">Uncharacterized protein LOC106072658</fullName>
    </submittedName>
</protein>
<proteinExistence type="predicted"/>
<gene>
    <name evidence="3" type="primary">LOC106072658</name>
</gene>
<reference evidence="3" key="1">
    <citation type="submission" date="2025-08" db="UniProtKB">
        <authorList>
            <consortium name="RefSeq"/>
        </authorList>
    </citation>
    <scope>IDENTIFICATION</scope>
</reference>
<dbReference type="GeneID" id="106072658"/>
<name>A0A9W2ZBZ3_BIOGL</name>
<keyword evidence="1" id="KW-0732">Signal</keyword>
<evidence type="ECO:0000313" key="2">
    <source>
        <dbReference type="Proteomes" id="UP001165740"/>
    </source>
</evidence>
<dbReference type="AlphaFoldDB" id="A0A9W2ZBZ3"/>
<sequence>MKTLYCLILFLLSSVKECQGDEFWGFKRLVLRSDCFSPTAVVDSLDHILFYAVVKRDTNVFQKGSYFTLESLEMIDGREFKTKIGSVSMFCTGFSSSLGGTLSEGSCTNSGTVLFLYIKHLASREREQTRYVGTWIQDNLSTEAEPTETKVMAYINATKLHTLDSVEVSVTINDEENIGNDELFNFDGIKELSIYFCVKGMSYPKLTLYLGQMALEFKKINKYCVLTQLTTKMNLAGQQLFFVAQEFTGPCRRQLTRKIILVSSPSINFSTSTSTSILIQYTNSIEVSLLFVLLKRLTSY</sequence>
<dbReference type="Proteomes" id="UP001165740">
    <property type="component" value="Chromosome 17"/>
</dbReference>
<evidence type="ECO:0000256" key="1">
    <source>
        <dbReference type="SAM" id="SignalP"/>
    </source>
</evidence>